<dbReference type="EMBL" id="BLIO01000001">
    <property type="protein sequence ID" value="GFE16395.1"/>
    <property type="molecule type" value="Genomic_DNA"/>
</dbReference>
<dbReference type="Proteomes" id="UP000430079">
    <property type="component" value="Unassembled WGS sequence"/>
</dbReference>
<protein>
    <submittedName>
        <fullName evidence="1">Uncharacterized protein</fullName>
    </submittedName>
</protein>
<gene>
    <name evidence="1" type="ORF">Sgleb_44420</name>
</gene>
<organism evidence="1 2">
    <name type="scientific">Streptomyces glebosus</name>
    <dbReference type="NCBI Taxonomy" id="249580"/>
    <lineage>
        <taxon>Bacteria</taxon>
        <taxon>Bacillati</taxon>
        <taxon>Actinomycetota</taxon>
        <taxon>Actinomycetes</taxon>
        <taxon>Kitasatosporales</taxon>
        <taxon>Streptomycetaceae</taxon>
        <taxon>Streptomyces</taxon>
    </lineage>
</organism>
<keyword evidence="2" id="KW-1185">Reference proteome</keyword>
<accession>A0A640T446</accession>
<dbReference type="AlphaFoldDB" id="A0A640T446"/>
<reference evidence="1 2" key="1">
    <citation type="submission" date="2019-12" db="EMBL/GenBank/DDBJ databases">
        <title>Whole genome shotgun sequence of Streptomyces hygroscopicus subsp. glebosus NBRC 13786.</title>
        <authorList>
            <person name="Ichikawa N."/>
            <person name="Kimura A."/>
            <person name="Kitahashi Y."/>
            <person name="Komaki H."/>
            <person name="Tamura T."/>
        </authorList>
    </citation>
    <scope>NUCLEOTIDE SEQUENCE [LARGE SCALE GENOMIC DNA]</scope>
    <source>
        <strain evidence="1 2">NBRC 13786</strain>
    </source>
</reference>
<name>A0A640T446_9ACTN</name>
<comment type="caution">
    <text evidence="1">The sequence shown here is derived from an EMBL/GenBank/DDBJ whole genome shotgun (WGS) entry which is preliminary data.</text>
</comment>
<evidence type="ECO:0000313" key="2">
    <source>
        <dbReference type="Proteomes" id="UP000430079"/>
    </source>
</evidence>
<evidence type="ECO:0000313" key="1">
    <source>
        <dbReference type="EMBL" id="GFE16395.1"/>
    </source>
</evidence>
<proteinExistence type="predicted"/>
<sequence length="81" mass="8799">MYGVPAKSSTVLVSMAPKYLTRLPLHRYAIMLRVPPQQDPAVNGLRPVAGSFGLGQLLPERLALRAAHSDLPSGPYCCRRA</sequence>